<dbReference type="Proteomes" id="UP001203338">
    <property type="component" value="Unassembled WGS sequence"/>
</dbReference>
<evidence type="ECO:0000313" key="2">
    <source>
        <dbReference type="Proteomes" id="UP001203338"/>
    </source>
</evidence>
<name>A0ABT0PC99_9GAMM</name>
<accession>A0ABT0PC99</accession>
<organism evidence="1 2">
    <name type="scientific">Parendozoicomonas callyspongiae</name>
    <dbReference type="NCBI Taxonomy" id="2942213"/>
    <lineage>
        <taxon>Bacteria</taxon>
        <taxon>Pseudomonadati</taxon>
        <taxon>Pseudomonadota</taxon>
        <taxon>Gammaproteobacteria</taxon>
        <taxon>Oceanospirillales</taxon>
        <taxon>Endozoicomonadaceae</taxon>
        <taxon>Parendozoicomonas</taxon>
    </lineage>
</organism>
<dbReference type="EMBL" id="JAMFLX010000003">
    <property type="protein sequence ID" value="MCL6269012.1"/>
    <property type="molecule type" value="Genomic_DNA"/>
</dbReference>
<reference evidence="1 2" key="1">
    <citation type="submission" date="2022-05" db="EMBL/GenBank/DDBJ databases">
        <authorList>
            <person name="Park J.-S."/>
        </authorList>
    </citation>
    <scope>NUCLEOTIDE SEQUENCE [LARGE SCALE GENOMIC DNA]</scope>
    <source>
        <strain evidence="1 2">2012CJ34-2</strain>
    </source>
</reference>
<protein>
    <submittedName>
        <fullName evidence="1">Uncharacterized protein</fullName>
    </submittedName>
</protein>
<proteinExistence type="predicted"/>
<comment type="caution">
    <text evidence="1">The sequence shown here is derived from an EMBL/GenBank/DDBJ whole genome shotgun (WGS) entry which is preliminary data.</text>
</comment>
<gene>
    <name evidence="1" type="ORF">M3P05_03525</name>
</gene>
<evidence type="ECO:0000313" key="1">
    <source>
        <dbReference type="EMBL" id="MCL6269012.1"/>
    </source>
</evidence>
<dbReference type="RefSeq" id="WP_249697841.1">
    <property type="nucleotide sequence ID" value="NZ_JAMFLX010000003.1"/>
</dbReference>
<keyword evidence="2" id="KW-1185">Reference proteome</keyword>
<sequence length="294" mass="33377">MSRIIHSAFLTIIFWGIWAAASGAEQVPDSADLEQIPFSELPQDDQPLAHLLDAQIPPPLEAAYFSLDAKIRELEHEPSTREKAVSTLSVMLLDLLFEVVHQWSLQSYSPEYYYRDSAPPDLPESLSRYTRLFLSTVKDHHVPVALSGLLSWAGMYGGNLPNISGNDFYHRLGVMAGLTAAGYFLLGKRTITMGETKDSWKKSFLRLLSTREALLLRDTPEHDKGRNYFMAAVELDYAKTILQTTIISMMTFWNIATRFQHQAELNDLKLSLRMARDRLQGSNKTENTEEHIQD</sequence>